<evidence type="ECO:0000313" key="3">
    <source>
        <dbReference type="Proteomes" id="UP000658514"/>
    </source>
</evidence>
<keyword evidence="1" id="KW-0472">Membrane</keyword>
<sequence length="99" mass="11118">MTQRKVRADIIREFLPQACKDIVLLAIVCDLLIITITSMIFYQVLYTVVIFAIPLIGLKDVLLDCTVYVTLCTPVGWVKKLTIGGSILFALMWLAVEVE</sequence>
<accession>A0ABR8ANB1</accession>
<evidence type="ECO:0000313" key="2">
    <source>
        <dbReference type="EMBL" id="MBD2200171.1"/>
    </source>
</evidence>
<feature type="transmembrane region" description="Helical" evidence="1">
    <location>
        <begin position="78"/>
        <end position="96"/>
    </location>
</feature>
<proteinExistence type="predicted"/>
<feature type="transmembrane region" description="Helical" evidence="1">
    <location>
        <begin position="48"/>
        <end position="71"/>
    </location>
</feature>
<keyword evidence="1" id="KW-0812">Transmembrane</keyword>
<dbReference type="RefSeq" id="WP_190550664.1">
    <property type="nucleotide sequence ID" value="NZ_CAWPNO010000115.1"/>
</dbReference>
<protein>
    <submittedName>
        <fullName evidence="2">Uncharacterized protein</fullName>
    </submittedName>
</protein>
<reference evidence="2 3" key="1">
    <citation type="journal article" date="2020" name="ISME J.">
        <title>Comparative genomics reveals insights into cyanobacterial evolution and habitat adaptation.</title>
        <authorList>
            <person name="Chen M.Y."/>
            <person name="Teng W.K."/>
            <person name="Zhao L."/>
            <person name="Hu C.X."/>
            <person name="Zhou Y.K."/>
            <person name="Han B.P."/>
            <person name="Song L.R."/>
            <person name="Shu W.S."/>
        </authorList>
    </citation>
    <scope>NUCLEOTIDE SEQUENCE [LARGE SCALE GENOMIC DNA]</scope>
    <source>
        <strain evidence="2 3">FACHB-288</strain>
    </source>
</reference>
<feature type="transmembrane region" description="Helical" evidence="1">
    <location>
        <begin position="21"/>
        <end position="42"/>
    </location>
</feature>
<organism evidence="2 3">
    <name type="scientific">Calothrix parietina FACHB-288</name>
    <dbReference type="NCBI Taxonomy" id="2692896"/>
    <lineage>
        <taxon>Bacteria</taxon>
        <taxon>Bacillati</taxon>
        <taxon>Cyanobacteriota</taxon>
        <taxon>Cyanophyceae</taxon>
        <taxon>Nostocales</taxon>
        <taxon>Calotrichaceae</taxon>
        <taxon>Calothrix</taxon>
    </lineage>
</organism>
<evidence type="ECO:0000256" key="1">
    <source>
        <dbReference type="SAM" id="Phobius"/>
    </source>
</evidence>
<name>A0ABR8ANB1_9CYAN</name>
<keyword evidence="1" id="KW-1133">Transmembrane helix</keyword>
<comment type="caution">
    <text evidence="2">The sequence shown here is derived from an EMBL/GenBank/DDBJ whole genome shotgun (WGS) entry which is preliminary data.</text>
</comment>
<gene>
    <name evidence="2" type="ORF">H6G24_32690</name>
</gene>
<keyword evidence="3" id="KW-1185">Reference proteome</keyword>
<dbReference type="EMBL" id="JACJQH010000078">
    <property type="protein sequence ID" value="MBD2200171.1"/>
    <property type="molecule type" value="Genomic_DNA"/>
</dbReference>
<dbReference type="Proteomes" id="UP000658514">
    <property type="component" value="Unassembled WGS sequence"/>
</dbReference>